<protein>
    <submittedName>
        <fullName evidence="2">Uncharacterized protein</fullName>
    </submittedName>
</protein>
<proteinExistence type="predicted"/>
<evidence type="ECO:0000313" key="3">
    <source>
        <dbReference type="Proteomes" id="UP001066276"/>
    </source>
</evidence>
<gene>
    <name evidence="2" type="ORF">NDU88_002591</name>
</gene>
<comment type="caution">
    <text evidence="2">The sequence shown here is derived from an EMBL/GenBank/DDBJ whole genome shotgun (WGS) entry which is preliminary data.</text>
</comment>
<sequence>MEAASGLFALDALSMVYSSVCPARLIRQVGPAPVQPLRPDPFFSNPMTPSGDTFGLLSSASPSLRWVPPRGAPVVRKYYSGPRPLPGGSGAFSPSGTPPHPVFASGTVGSLHHLRARDQLRATHRHLRDLFPVVVCGVVGPRPSRGSRSPPGSAAPQRTGHSPAPPVSSPGGHLRAPASFLQGGPLGVFFFFFVALHSGPACRFTRGPGSEHAEKPPASPSAVSRIHALLSQRGGPAATRTGPQSLSVTRVPGCPGMMRFLFGYISAPPERGDYACAITGSLATPRLMAFMSTLAV</sequence>
<dbReference type="Proteomes" id="UP001066276">
    <property type="component" value="Chromosome 10"/>
</dbReference>
<feature type="region of interest" description="Disordered" evidence="1">
    <location>
        <begin position="141"/>
        <end position="173"/>
    </location>
</feature>
<evidence type="ECO:0000313" key="2">
    <source>
        <dbReference type="EMBL" id="KAJ1097473.1"/>
    </source>
</evidence>
<dbReference type="AlphaFoldDB" id="A0AAV7M6F7"/>
<evidence type="ECO:0000256" key="1">
    <source>
        <dbReference type="SAM" id="MobiDB-lite"/>
    </source>
</evidence>
<dbReference type="EMBL" id="JANPWB010000014">
    <property type="protein sequence ID" value="KAJ1097473.1"/>
    <property type="molecule type" value="Genomic_DNA"/>
</dbReference>
<name>A0AAV7M6F7_PLEWA</name>
<reference evidence="2" key="1">
    <citation type="journal article" date="2022" name="bioRxiv">
        <title>Sequencing and chromosome-scale assembly of the giantPleurodeles waltlgenome.</title>
        <authorList>
            <person name="Brown T."/>
            <person name="Elewa A."/>
            <person name="Iarovenko S."/>
            <person name="Subramanian E."/>
            <person name="Araus A.J."/>
            <person name="Petzold A."/>
            <person name="Susuki M."/>
            <person name="Suzuki K.-i.T."/>
            <person name="Hayashi T."/>
            <person name="Toyoda A."/>
            <person name="Oliveira C."/>
            <person name="Osipova E."/>
            <person name="Leigh N.D."/>
            <person name="Simon A."/>
            <person name="Yun M.H."/>
        </authorList>
    </citation>
    <scope>NUCLEOTIDE SEQUENCE</scope>
    <source>
        <strain evidence="2">20211129_DDA</strain>
        <tissue evidence="2">Liver</tissue>
    </source>
</reference>
<organism evidence="2 3">
    <name type="scientific">Pleurodeles waltl</name>
    <name type="common">Iberian ribbed newt</name>
    <dbReference type="NCBI Taxonomy" id="8319"/>
    <lineage>
        <taxon>Eukaryota</taxon>
        <taxon>Metazoa</taxon>
        <taxon>Chordata</taxon>
        <taxon>Craniata</taxon>
        <taxon>Vertebrata</taxon>
        <taxon>Euteleostomi</taxon>
        <taxon>Amphibia</taxon>
        <taxon>Batrachia</taxon>
        <taxon>Caudata</taxon>
        <taxon>Salamandroidea</taxon>
        <taxon>Salamandridae</taxon>
        <taxon>Pleurodelinae</taxon>
        <taxon>Pleurodeles</taxon>
    </lineage>
</organism>
<keyword evidence="3" id="KW-1185">Reference proteome</keyword>
<accession>A0AAV7M6F7</accession>
<feature type="compositionally biased region" description="Low complexity" evidence="1">
    <location>
        <begin position="141"/>
        <end position="152"/>
    </location>
</feature>